<reference evidence="3" key="1">
    <citation type="journal article" date="2019" name="Int. J. Syst. Evol. Microbiol.">
        <title>The Global Catalogue of Microorganisms (GCM) 10K type strain sequencing project: providing services to taxonomists for standard genome sequencing and annotation.</title>
        <authorList>
            <consortium name="The Broad Institute Genomics Platform"/>
            <consortium name="The Broad Institute Genome Sequencing Center for Infectious Disease"/>
            <person name="Wu L."/>
            <person name="Ma J."/>
        </authorList>
    </citation>
    <scope>NUCLEOTIDE SEQUENCE [LARGE SCALE GENOMIC DNA]</scope>
    <source>
        <strain evidence="3">KCTC 42443</strain>
    </source>
</reference>
<keyword evidence="3" id="KW-1185">Reference proteome</keyword>
<feature type="transmembrane region" description="Helical" evidence="1">
    <location>
        <begin position="12"/>
        <end position="28"/>
    </location>
</feature>
<evidence type="ECO:0000256" key="1">
    <source>
        <dbReference type="SAM" id="Phobius"/>
    </source>
</evidence>
<protein>
    <submittedName>
        <fullName evidence="2">Uncharacterized protein</fullName>
    </submittedName>
</protein>
<dbReference type="EMBL" id="BNCH01000008">
    <property type="protein sequence ID" value="GHF05940.1"/>
    <property type="molecule type" value="Genomic_DNA"/>
</dbReference>
<sequence length="93" mass="9851">MTSALTISERHVGLSLSILLALMGFAMAGSLSPWVVLIGFNLFCAWAVTGCLMGSTQFKECAEDPDALIAVRQVVASHFATVAAANEYGRDKT</sequence>
<dbReference type="Pfam" id="PF11534">
    <property type="entry name" value="HTHP"/>
    <property type="match status" value="1"/>
</dbReference>
<dbReference type="Proteomes" id="UP000609802">
    <property type="component" value="Unassembled WGS sequence"/>
</dbReference>
<feature type="transmembrane region" description="Helical" evidence="1">
    <location>
        <begin position="34"/>
        <end position="53"/>
    </location>
</feature>
<evidence type="ECO:0000313" key="3">
    <source>
        <dbReference type="Proteomes" id="UP000609802"/>
    </source>
</evidence>
<dbReference type="InterPro" id="IPR038125">
    <property type="entry name" value="HTHP_sf"/>
</dbReference>
<comment type="caution">
    <text evidence="2">The sequence shown here is derived from an EMBL/GenBank/DDBJ whole genome shotgun (WGS) entry which is preliminary data.</text>
</comment>
<keyword evidence="1" id="KW-0472">Membrane</keyword>
<keyword evidence="1" id="KW-1133">Transmembrane helix</keyword>
<dbReference type="InterPro" id="IPR021111">
    <property type="entry name" value="Hexamer_Tyr-coord_heme_pr_HTHP"/>
</dbReference>
<organism evidence="2 3">
    <name type="scientific">Aliiroseovarius zhejiangensis</name>
    <dbReference type="NCBI Taxonomy" id="1632025"/>
    <lineage>
        <taxon>Bacteria</taxon>
        <taxon>Pseudomonadati</taxon>
        <taxon>Pseudomonadota</taxon>
        <taxon>Alphaproteobacteria</taxon>
        <taxon>Rhodobacterales</taxon>
        <taxon>Paracoccaceae</taxon>
        <taxon>Aliiroseovarius</taxon>
    </lineage>
</organism>
<dbReference type="Gene3D" id="6.10.80.10">
    <property type="entry name" value="Hexameric tyrosine-coordinated heme protein (HTHP)"/>
    <property type="match status" value="1"/>
</dbReference>
<accession>A0ABQ3J707</accession>
<gene>
    <name evidence="2" type="ORF">GCM10016455_28860</name>
</gene>
<evidence type="ECO:0000313" key="2">
    <source>
        <dbReference type="EMBL" id="GHF05940.1"/>
    </source>
</evidence>
<proteinExistence type="predicted"/>
<keyword evidence="1" id="KW-0812">Transmembrane</keyword>
<dbReference type="RefSeq" id="WP_229836882.1">
    <property type="nucleotide sequence ID" value="NZ_BNCH01000008.1"/>
</dbReference>
<name>A0ABQ3J707_9RHOB</name>